<gene>
    <name evidence="1" type="ORF">A7J15_00115</name>
</gene>
<name>A0A1B9NFX0_9MICO</name>
<dbReference type="AlphaFoldDB" id="A0A1B9NFX0"/>
<accession>A0A1B9NFX0</accession>
<dbReference type="Proteomes" id="UP000093355">
    <property type="component" value="Unassembled WGS sequence"/>
</dbReference>
<reference evidence="1 2" key="1">
    <citation type="submission" date="2016-05" db="EMBL/GenBank/DDBJ databases">
        <authorList>
            <person name="Lavstsen T."/>
            <person name="Jespersen J.S."/>
        </authorList>
    </citation>
    <scope>NUCLEOTIDE SEQUENCE [LARGE SCALE GENOMIC DNA]</scope>
    <source>
        <strain evidence="1 2">YLB-01</strain>
    </source>
</reference>
<keyword evidence="2" id="KW-1185">Reference proteome</keyword>
<evidence type="ECO:0000313" key="2">
    <source>
        <dbReference type="Proteomes" id="UP000093355"/>
    </source>
</evidence>
<dbReference type="OrthoDB" id="5196906at2"/>
<dbReference type="STRING" id="904291.A7J15_00115"/>
<comment type="caution">
    <text evidence="1">The sequence shown here is derived from an EMBL/GenBank/DDBJ whole genome shotgun (WGS) entry which is preliminary data.</text>
</comment>
<organism evidence="1 2">
    <name type="scientific">Microbacterium sediminis</name>
    <dbReference type="NCBI Taxonomy" id="904291"/>
    <lineage>
        <taxon>Bacteria</taxon>
        <taxon>Bacillati</taxon>
        <taxon>Actinomycetota</taxon>
        <taxon>Actinomycetes</taxon>
        <taxon>Micrococcales</taxon>
        <taxon>Microbacteriaceae</taxon>
        <taxon>Microbacterium</taxon>
    </lineage>
</organism>
<protein>
    <submittedName>
        <fullName evidence="1">Uncharacterized protein</fullName>
    </submittedName>
</protein>
<sequence>MTITHIETTTQVLVHAYTQLRLEDFTMVVKARTARIKKATIHWNYENGAWRVGAVHVWGPVIRRSDGSESSQHVSELTRPAFASNSQYGVIIPPEIMEVALQNVPDWEPRINATRYPRITTLRSSL</sequence>
<dbReference type="EMBL" id="LXMD01000012">
    <property type="protein sequence ID" value="OCG75511.1"/>
    <property type="molecule type" value="Genomic_DNA"/>
</dbReference>
<dbReference type="RefSeq" id="WP_067022580.1">
    <property type="nucleotide sequence ID" value="NZ_CP038256.1"/>
</dbReference>
<evidence type="ECO:0000313" key="1">
    <source>
        <dbReference type="EMBL" id="OCG75511.1"/>
    </source>
</evidence>
<proteinExistence type="predicted"/>